<dbReference type="InterPro" id="IPR018247">
    <property type="entry name" value="EF_Hand_1_Ca_BS"/>
</dbReference>
<sequence>MSGFIDLNADNLIDKNEFIRNAFRMGLNDQYELEIIFIKLDDKKQGLVDKNKAFIEISKLITLKRKQ</sequence>
<name>A0A813V3Z2_9BILA</name>
<dbReference type="Proteomes" id="UP000663879">
    <property type="component" value="Unassembled WGS sequence"/>
</dbReference>
<keyword evidence="1" id="KW-0106">Calcium</keyword>
<dbReference type="SUPFAM" id="SSF47473">
    <property type="entry name" value="EF-hand"/>
    <property type="match status" value="1"/>
</dbReference>
<evidence type="ECO:0000256" key="1">
    <source>
        <dbReference type="ARBA" id="ARBA00022837"/>
    </source>
</evidence>
<comment type="caution">
    <text evidence="2">The sequence shown here is derived from an EMBL/GenBank/DDBJ whole genome shotgun (WGS) entry which is preliminary data.</text>
</comment>
<accession>A0A813V3Z2</accession>
<reference evidence="2" key="1">
    <citation type="submission" date="2021-02" db="EMBL/GenBank/DDBJ databases">
        <authorList>
            <person name="Nowell W R."/>
        </authorList>
    </citation>
    <scope>NUCLEOTIDE SEQUENCE</scope>
    <source>
        <strain evidence="2">Ploen Becks lab</strain>
    </source>
</reference>
<dbReference type="EMBL" id="CAJNOC010001130">
    <property type="protein sequence ID" value="CAF0837882.1"/>
    <property type="molecule type" value="Genomic_DNA"/>
</dbReference>
<proteinExistence type="predicted"/>
<evidence type="ECO:0000313" key="3">
    <source>
        <dbReference type="Proteomes" id="UP000663879"/>
    </source>
</evidence>
<gene>
    <name evidence="2" type="ORF">OXX778_LOCUS8296</name>
</gene>
<dbReference type="PROSITE" id="PS00018">
    <property type="entry name" value="EF_HAND_1"/>
    <property type="match status" value="1"/>
</dbReference>
<evidence type="ECO:0000313" key="2">
    <source>
        <dbReference type="EMBL" id="CAF0837882.1"/>
    </source>
</evidence>
<evidence type="ECO:0008006" key="4">
    <source>
        <dbReference type="Google" id="ProtNLM"/>
    </source>
</evidence>
<keyword evidence="3" id="KW-1185">Reference proteome</keyword>
<dbReference type="InterPro" id="IPR011992">
    <property type="entry name" value="EF-hand-dom_pair"/>
</dbReference>
<organism evidence="2 3">
    <name type="scientific">Brachionus calyciflorus</name>
    <dbReference type="NCBI Taxonomy" id="104777"/>
    <lineage>
        <taxon>Eukaryota</taxon>
        <taxon>Metazoa</taxon>
        <taxon>Spiralia</taxon>
        <taxon>Gnathifera</taxon>
        <taxon>Rotifera</taxon>
        <taxon>Eurotatoria</taxon>
        <taxon>Monogononta</taxon>
        <taxon>Pseudotrocha</taxon>
        <taxon>Ploima</taxon>
        <taxon>Brachionidae</taxon>
        <taxon>Brachionus</taxon>
    </lineage>
</organism>
<dbReference type="AlphaFoldDB" id="A0A813V3Z2"/>
<protein>
    <recommendedName>
        <fullName evidence="4">EF-hand domain-containing protein</fullName>
    </recommendedName>
</protein>